<keyword evidence="4" id="KW-1185">Reference proteome</keyword>
<reference evidence="4" key="1">
    <citation type="journal article" date="2015" name="PLoS Genet.">
        <title>The dynamic genome and transcriptome of the human fungal pathogen Blastomyces and close relative Emmonsia.</title>
        <authorList>
            <person name="Munoz J.F."/>
            <person name="Gauthier G.M."/>
            <person name="Desjardins C.A."/>
            <person name="Gallo J.E."/>
            <person name="Holder J."/>
            <person name="Sullivan T.D."/>
            <person name="Marty A.J."/>
            <person name="Carmen J.C."/>
            <person name="Chen Z."/>
            <person name="Ding L."/>
            <person name="Gujja S."/>
            <person name="Magrini V."/>
            <person name="Misas E."/>
            <person name="Mitreva M."/>
            <person name="Priest M."/>
            <person name="Saif S."/>
            <person name="Whiston E.A."/>
            <person name="Young S."/>
            <person name="Zeng Q."/>
            <person name="Goldman W.E."/>
            <person name="Mardis E.R."/>
            <person name="Taylor J.W."/>
            <person name="McEwen J.G."/>
            <person name="Clay O.K."/>
            <person name="Klein B.S."/>
            <person name="Cuomo C.A."/>
        </authorList>
    </citation>
    <scope>NUCLEOTIDE SEQUENCE [LARGE SCALE GENOMIC DNA]</scope>
    <source>
        <strain evidence="4">ER-3 / ATCC MYA-2586</strain>
    </source>
</reference>
<feature type="transmembrane region" description="Helical" evidence="2">
    <location>
        <begin position="6"/>
        <end position="27"/>
    </location>
</feature>
<feature type="region of interest" description="Disordered" evidence="1">
    <location>
        <begin position="147"/>
        <end position="174"/>
    </location>
</feature>
<dbReference type="EMBL" id="EQ999973">
    <property type="protein sequence ID" value="EEQ83419.2"/>
    <property type="molecule type" value="Genomic_DNA"/>
</dbReference>
<feature type="region of interest" description="Disordered" evidence="1">
    <location>
        <begin position="35"/>
        <end position="69"/>
    </location>
</feature>
<keyword evidence="2" id="KW-1133">Transmembrane helix</keyword>
<feature type="compositionally biased region" description="Basic and acidic residues" evidence="1">
    <location>
        <begin position="35"/>
        <end position="44"/>
    </location>
</feature>
<proteinExistence type="predicted"/>
<sequence>MGVIIGGSVSVTTIILIAIAVFVVLRWRRRKQCAMERTARLSSEKKRKIGKSSRISSRPARSSKYPMSGIHSHMRSVSTHFEQHNVIPHPTSPFSAKKNHTIRLLGKASLPSHSSQLRDDAWHCIPSPNIPGSVIGNSRRIAPMDFSDPFLDPPRDLDPEISLRRPTTPPYSFH</sequence>
<evidence type="ECO:0000313" key="4">
    <source>
        <dbReference type="Proteomes" id="UP000002039"/>
    </source>
</evidence>
<evidence type="ECO:0000256" key="1">
    <source>
        <dbReference type="SAM" id="MobiDB-lite"/>
    </source>
</evidence>
<gene>
    <name evidence="3" type="ORF">BDCG_00224</name>
</gene>
<evidence type="ECO:0000313" key="3">
    <source>
        <dbReference type="EMBL" id="EEQ83419.2"/>
    </source>
</evidence>
<keyword evidence="2" id="KW-0812">Transmembrane</keyword>
<name>A0ABP2EL82_AJEDR</name>
<dbReference type="GeneID" id="69023028"/>
<keyword evidence="2" id="KW-0472">Membrane</keyword>
<organism evidence="3 4">
    <name type="scientific">Ajellomyces dermatitidis (strain ER-3 / ATCC MYA-2586)</name>
    <name type="common">Blastomyces dermatitidis</name>
    <dbReference type="NCBI Taxonomy" id="559297"/>
    <lineage>
        <taxon>Eukaryota</taxon>
        <taxon>Fungi</taxon>
        <taxon>Dikarya</taxon>
        <taxon>Ascomycota</taxon>
        <taxon>Pezizomycotina</taxon>
        <taxon>Eurotiomycetes</taxon>
        <taxon>Eurotiomycetidae</taxon>
        <taxon>Onygenales</taxon>
        <taxon>Ajellomycetaceae</taxon>
        <taxon>Blastomyces</taxon>
    </lineage>
</organism>
<feature type="compositionally biased region" description="Basic and acidic residues" evidence="1">
    <location>
        <begin position="153"/>
        <end position="163"/>
    </location>
</feature>
<dbReference type="Proteomes" id="UP000002039">
    <property type="component" value="Unassembled WGS sequence"/>
</dbReference>
<accession>A0ABP2EL82</accession>
<evidence type="ECO:0000256" key="2">
    <source>
        <dbReference type="SAM" id="Phobius"/>
    </source>
</evidence>
<dbReference type="RefSeq" id="XP_045271618.1">
    <property type="nucleotide sequence ID" value="XM_045415741.1"/>
</dbReference>
<protein>
    <submittedName>
        <fullName evidence="3">Uncharacterized protein</fullName>
    </submittedName>
</protein>
<feature type="compositionally biased region" description="Low complexity" evidence="1">
    <location>
        <begin position="52"/>
        <end position="63"/>
    </location>
</feature>